<dbReference type="EMBL" id="LXQA011001691">
    <property type="protein sequence ID" value="MCI80714.1"/>
    <property type="molecule type" value="Genomic_DNA"/>
</dbReference>
<comment type="caution">
    <text evidence="1">The sequence shown here is derived from an EMBL/GenBank/DDBJ whole genome shotgun (WGS) entry which is preliminary data.</text>
</comment>
<feature type="non-terminal residue" evidence="1">
    <location>
        <position position="1"/>
    </location>
</feature>
<dbReference type="AlphaFoldDB" id="A0A392UXE7"/>
<proteinExistence type="predicted"/>
<sequence length="26" mass="2738">SAEICRTQGVRTASIPVLASYPSMSL</sequence>
<dbReference type="Proteomes" id="UP000265520">
    <property type="component" value="Unassembled WGS sequence"/>
</dbReference>
<organism evidence="1 2">
    <name type="scientific">Trifolium medium</name>
    <dbReference type="NCBI Taxonomy" id="97028"/>
    <lineage>
        <taxon>Eukaryota</taxon>
        <taxon>Viridiplantae</taxon>
        <taxon>Streptophyta</taxon>
        <taxon>Embryophyta</taxon>
        <taxon>Tracheophyta</taxon>
        <taxon>Spermatophyta</taxon>
        <taxon>Magnoliopsida</taxon>
        <taxon>eudicotyledons</taxon>
        <taxon>Gunneridae</taxon>
        <taxon>Pentapetalae</taxon>
        <taxon>rosids</taxon>
        <taxon>fabids</taxon>
        <taxon>Fabales</taxon>
        <taxon>Fabaceae</taxon>
        <taxon>Papilionoideae</taxon>
        <taxon>50 kb inversion clade</taxon>
        <taxon>NPAAA clade</taxon>
        <taxon>Hologalegina</taxon>
        <taxon>IRL clade</taxon>
        <taxon>Trifolieae</taxon>
        <taxon>Trifolium</taxon>
    </lineage>
</organism>
<protein>
    <submittedName>
        <fullName evidence="1">Uncharacterized protein</fullName>
    </submittedName>
</protein>
<reference evidence="1 2" key="1">
    <citation type="journal article" date="2018" name="Front. Plant Sci.">
        <title>Red Clover (Trifolium pratense) and Zigzag Clover (T. medium) - A Picture of Genomic Similarities and Differences.</title>
        <authorList>
            <person name="Dluhosova J."/>
            <person name="Istvanek J."/>
            <person name="Nedelnik J."/>
            <person name="Repkova J."/>
        </authorList>
    </citation>
    <scope>NUCLEOTIDE SEQUENCE [LARGE SCALE GENOMIC DNA]</scope>
    <source>
        <strain evidence="2">cv. 10/8</strain>
        <tissue evidence="1">Leaf</tissue>
    </source>
</reference>
<keyword evidence="2" id="KW-1185">Reference proteome</keyword>
<evidence type="ECO:0000313" key="2">
    <source>
        <dbReference type="Proteomes" id="UP000265520"/>
    </source>
</evidence>
<evidence type="ECO:0000313" key="1">
    <source>
        <dbReference type="EMBL" id="MCI80714.1"/>
    </source>
</evidence>
<name>A0A392UXE7_9FABA</name>
<accession>A0A392UXE7</accession>